<proteinExistence type="predicted"/>
<dbReference type="AlphaFoldDB" id="A0AAU7JLX9"/>
<keyword evidence="1" id="KW-1133">Transmembrane helix</keyword>
<gene>
    <name evidence="2" type="ORF">ABEG18_10260</name>
</gene>
<keyword evidence="1" id="KW-0812">Transmembrane</keyword>
<dbReference type="EMBL" id="CP157484">
    <property type="protein sequence ID" value="XBO41119.1"/>
    <property type="molecule type" value="Genomic_DNA"/>
</dbReference>
<protein>
    <submittedName>
        <fullName evidence="2">DUF2474 domain-containing protein</fullName>
    </submittedName>
</protein>
<name>A0AAU7JLX9_9HYPH</name>
<dbReference type="RefSeq" id="WP_406857970.1">
    <property type="nucleotide sequence ID" value="NZ_CP157484.1"/>
</dbReference>
<evidence type="ECO:0000256" key="1">
    <source>
        <dbReference type="SAM" id="Phobius"/>
    </source>
</evidence>
<sequence length="40" mass="4272">MSAAPERPLLARLAWFAALWAGGVLSVAAVGLVLRLWLKP</sequence>
<feature type="transmembrane region" description="Helical" evidence="1">
    <location>
        <begin position="13"/>
        <end position="38"/>
    </location>
</feature>
<reference evidence="2" key="1">
    <citation type="submission" date="2024-05" db="EMBL/GenBank/DDBJ databases">
        <authorList>
            <person name="Kim S."/>
            <person name="Heo J."/>
            <person name="Choi H."/>
            <person name="Choi Y."/>
            <person name="Kwon S.-W."/>
            <person name="Kim Y."/>
        </authorList>
    </citation>
    <scope>NUCLEOTIDE SEQUENCE</scope>
    <source>
        <strain evidence="2">KACC 23698</strain>
    </source>
</reference>
<accession>A0AAU7JLX9</accession>
<keyword evidence="1" id="KW-0472">Membrane</keyword>
<organism evidence="2">
    <name type="scientific">Alsobacter sp. KACC 23698</name>
    <dbReference type="NCBI Taxonomy" id="3149229"/>
    <lineage>
        <taxon>Bacteria</taxon>
        <taxon>Pseudomonadati</taxon>
        <taxon>Pseudomonadota</taxon>
        <taxon>Alphaproteobacteria</taxon>
        <taxon>Hyphomicrobiales</taxon>
        <taxon>Alsobacteraceae</taxon>
        <taxon>Alsobacter</taxon>
    </lineage>
</organism>
<evidence type="ECO:0000313" key="2">
    <source>
        <dbReference type="EMBL" id="XBO41119.1"/>
    </source>
</evidence>